<protein>
    <submittedName>
        <fullName evidence="1">Uncharacterized protein</fullName>
    </submittedName>
</protein>
<name>A0A1X0RA63_RHIZD</name>
<organism evidence="1">
    <name type="scientific">Rhizopus microsporus var. microsporus</name>
    <dbReference type="NCBI Taxonomy" id="86635"/>
    <lineage>
        <taxon>Eukaryota</taxon>
        <taxon>Fungi</taxon>
        <taxon>Fungi incertae sedis</taxon>
        <taxon>Mucoromycota</taxon>
        <taxon>Mucoromycotina</taxon>
        <taxon>Mucoromycetes</taxon>
        <taxon>Mucorales</taxon>
        <taxon>Mucorineae</taxon>
        <taxon>Rhizopodaceae</taxon>
        <taxon>Rhizopus</taxon>
    </lineage>
</organism>
<proteinExistence type="predicted"/>
<dbReference type="OrthoDB" id="2292146at2759"/>
<dbReference type="AlphaFoldDB" id="A0A1X0RA63"/>
<sequence>MDNTSLKELCHTLQIIQNKISECNHEQRKVIKKITTKRALLQEAYQVLQSDLQNALLENKANVQKMPRPISIPDDLVPLLSNSMTEFTIAKNDLITTTTTTTKIGLTSCRAWLRPSQRVWIQAEGIVLSSIDEAYLSCLPNSLLPETIYLNRHLTGDKAYFYCSFDLLPDIQPSEVMNALKITCIYKFNDQYHQTDSYSVEWVQNTDDLGWTKMISFLPSIIPAYFPYCIAVKQKMSMDRLQDLTKSSILFNSFIQSRLFDHLWLITIRYPTGSTTIYWTMPATEPTR</sequence>
<dbReference type="EMBL" id="KV921882">
    <property type="protein sequence ID" value="ORE08874.1"/>
    <property type="molecule type" value="Genomic_DNA"/>
</dbReference>
<evidence type="ECO:0000313" key="1">
    <source>
        <dbReference type="EMBL" id="ORE08874.1"/>
    </source>
</evidence>
<dbReference type="VEuPathDB" id="FungiDB:BCV72DRAFT_303253"/>
<reference evidence="1" key="1">
    <citation type="journal article" date="2016" name="Proc. Natl. Acad. Sci. U.S.A.">
        <title>Lipid metabolic changes in an early divergent fungus govern the establishment of a mutualistic symbiosis with endobacteria.</title>
        <authorList>
            <person name="Lastovetsky O.A."/>
            <person name="Gaspar M.L."/>
            <person name="Mondo S.J."/>
            <person name="LaButti K.M."/>
            <person name="Sandor L."/>
            <person name="Grigoriev I.V."/>
            <person name="Henry S.A."/>
            <person name="Pawlowska T.E."/>
        </authorList>
    </citation>
    <scope>NUCLEOTIDE SEQUENCE [LARGE SCALE GENOMIC DNA]</scope>
    <source>
        <strain evidence="1">ATCC 52814</strain>
    </source>
</reference>
<accession>A0A1X0RA63</accession>
<dbReference type="Proteomes" id="UP000242414">
    <property type="component" value="Unassembled WGS sequence"/>
</dbReference>
<gene>
    <name evidence="1" type="ORF">BCV72DRAFT_303253</name>
</gene>